<dbReference type="GO" id="GO:0016787">
    <property type="term" value="F:hydrolase activity"/>
    <property type="evidence" value="ECO:0007669"/>
    <property type="project" value="UniProtKB-KW"/>
</dbReference>
<proteinExistence type="predicted"/>
<organism evidence="2 3">
    <name type="scientific">Lichenicola cladoniae</name>
    <dbReference type="NCBI Taxonomy" id="1484109"/>
    <lineage>
        <taxon>Bacteria</taxon>
        <taxon>Pseudomonadati</taxon>
        <taxon>Pseudomonadota</taxon>
        <taxon>Alphaproteobacteria</taxon>
        <taxon>Acetobacterales</taxon>
        <taxon>Acetobacteraceae</taxon>
        <taxon>Lichenicola</taxon>
    </lineage>
</organism>
<name>A0A6M8HQM0_9PROT</name>
<dbReference type="EMBL" id="CP053708">
    <property type="protein sequence ID" value="QKE90773.1"/>
    <property type="molecule type" value="Genomic_DNA"/>
</dbReference>
<keyword evidence="3" id="KW-1185">Reference proteome</keyword>
<dbReference type="KEGG" id="lck:HN018_12610"/>
<keyword evidence="2" id="KW-0378">Hydrolase</keyword>
<evidence type="ECO:0000313" key="3">
    <source>
        <dbReference type="Proteomes" id="UP000500767"/>
    </source>
</evidence>
<feature type="domain" description="AB hydrolase-1" evidence="1">
    <location>
        <begin position="54"/>
        <end position="282"/>
    </location>
</feature>
<dbReference type="SUPFAM" id="SSF53474">
    <property type="entry name" value="alpha/beta-Hydrolases"/>
    <property type="match status" value="1"/>
</dbReference>
<dbReference type="PANTHER" id="PTHR43798">
    <property type="entry name" value="MONOACYLGLYCEROL LIPASE"/>
    <property type="match status" value="1"/>
</dbReference>
<protein>
    <submittedName>
        <fullName evidence="2">Alpha/beta fold hydrolase</fullName>
    </submittedName>
</protein>
<dbReference type="InterPro" id="IPR000073">
    <property type="entry name" value="AB_hydrolase_1"/>
</dbReference>
<sequence>MWHGLRRDPILPALRLFEDVFEMFFPGFHYEEMTLSGTRYRMRTGGLAGWRSVPLLLLHGQPQTHAMWHLVAPALADGFSVVCADLPAHLTLAELAHDMLVLMTRLGHRRFAVAGHDFGAHVAARMALDAPDRIERLALVEAVPLLAHDGRADMAFALSGYAACWFAQLHPKPEALLVKAPDDWFRLAPDEAREIFHPEAIADYLLEGPWNEDLRGHGAAADGPVPTIDHEQRSRQTRITCPVMLVWGTRGRIGGWYDPRTLWAAGIEGEVSGGPIEAGHFSPEETPGELAGLFREFFGRGRSEGGEATAVGETT</sequence>
<evidence type="ECO:0000259" key="1">
    <source>
        <dbReference type="Pfam" id="PF00561"/>
    </source>
</evidence>
<reference evidence="2 3" key="1">
    <citation type="journal article" date="2014" name="World J. Microbiol. Biotechnol.">
        <title>Biodiversity and physiological characteristics of Antarctic and Arctic lichens-associated bacteria.</title>
        <authorList>
            <person name="Lee Y.M."/>
            <person name="Kim E.H."/>
            <person name="Lee H.K."/>
            <person name="Hong S.G."/>
        </authorList>
    </citation>
    <scope>NUCLEOTIDE SEQUENCE [LARGE SCALE GENOMIC DNA]</scope>
    <source>
        <strain evidence="2 3">PAMC 26569</strain>
    </source>
</reference>
<dbReference type="Pfam" id="PF00561">
    <property type="entry name" value="Abhydrolase_1"/>
    <property type="match status" value="1"/>
</dbReference>
<dbReference type="Proteomes" id="UP000500767">
    <property type="component" value="Chromosome"/>
</dbReference>
<dbReference type="AlphaFoldDB" id="A0A6M8HQM0"/>
<dbReference type="InterPro" id="IPR029058">
    <property type="entry name" value="AB_hydrolase_fold"/>
</dbReference>
<accession>A0A6M8HQM0</accession>
<dbReference type="RefSeq" id="WP_171836346.1">
    <property type="nucleotide sequence ID" value="NZ_CP053708.1"/>
</dbReference>
<dbReference type="InterPro" id="IPR050266">
    <property type="entry name" value="AB_hydrolase_sf"/>
</dbReference>
<gene>
    <name evidence="2" type="ORF">HN018_12610</name>
</gene>
<evidence type="ECO:0000313" key="2">
    <source>
        <dbReference type="EMBL" id="QKE90773.1"/>
    </source>
</evidence>
<dbReference type="Gene3D" id="3.40.50.1820">
    <property type="entry name" value="alpha/beta hydrolase"/>
    <property type="match status" value="1"/>
</dbReference>